<reference evidence="1" key="1">
    <citation type="journal article" date="2015" name="Nature">
        <title>Complex archaea that bridge the gap between prokaryotes and eukaryotes.</title>
        <authorList>
            <person name="Spang A."/>
            <person name="Saw J.H."/>
            <person name="Jorgensen S.L."/>
            <person name="Zaremba-Niedzwiedzka K."/>
            <person name="Martijn J."/>
            <person name="Lind A.E."/>
            <person name="van Eijk R."/>
            <person name="Schleper C."/>
            <person name="Guy L."/>
            <person name="Ettema T.J."/>
        </authorList>
    </citation>
    <scope>NUCLEOTIDE SEQUENCE</scope>
</reference>
<protein>
    <recommendedName>
        <fullName evidence="2">Terminase large subunit gp17-like C-terminal domain-containing protein</fullName>
    </recommendedName>
</protein>
<comment type="caution">
    <text evidence="1">The sequence shown here is derived from an EMBL/GenBank/DDBJ whole genome shotgun (WGS) entry which is preliminary data.</text>
</comment>
<organism evidence="1">
    <name type="scientific">marine sediment metagenome</name>
    <dbReference type="NCBI Taxonomy" id="412755"/>
    <lineage>
        <taxon>unclassified sequences</taxon>
        <taxon>metagenomes</taxon>
        <taxon>ecological metagenomes</taxon>
    </lineage>
</organism>
<sequence length="148" mass="17009">MTTATREKTKVQVHLPRPHSYQSEFINSDKKRIVIRAGRRGGKTVGIAIRAVQRFIEGRRQLYAAPTSEQVGKFWYEVTSALDPLVRLGVLKRNDSENFIEKPGTEQRIKAKTAWNADTLRGDYADDLYLDEWQLMNEDTWEIVGAPM</sequence>
<feature type="non-terminal residue" evidence="1">
    <location>
        <position position="148"/>
    </location>
</feature>
<name>A0A0F8ZWI5_9ZZZZ</name>
<evidence type="ECO:0008006" key="2">
    <source>
        <dbReference type="Google" id="ProtNLM"/>
    </source>
</evidence>
<dbReference type="AlphaFoldDB" id="A0A0F8ZWI5"/>
<proteinExistence type="predicted"/>
<evidence type="ECO:0000313" key="1">
    <source>
        <dbReference type="EMBL" id="KKK90275.1"/>
    </source>
</evidence>
<dbReference type="InterPro" id="IPR027417">
    <property type="entry name" value="P-loop_NTPase"/>
</dbReference>
<gene>
    <name evidence="1" type="ORF">LCGC14_2724680</name>
</gene>
<dbReference type="EMBL" id="LAZR01049173">
    <property type="protein sequence ID" value="KKK90275.1"/>
    <property type="molecule type" value="Genomic_DNA"/>
</dbReference>
<dbReference type="Gene3D" id="3.40.50.300">
    <property type="entry name" value="P-loop containing nucleotide triphosphate hydrolases"/>
    <property type="match status" value="1"/>
</dbReference>
<accession>A0A0F8ZWI5</accession>